<reference evidence="2 3" key="1">
    <citation type="journal article" date="2024" name="Science">
        <title>Giant polyketide synthase enzymes in the biosynthesis of giant marine polyether toxins.</title>
        <authorList>
            <person name="Fallon T.R."/>
            <person name="Shende V.V."/>
            <person name="Wierzbicki I.H."/>
            <person name="Pendleton A.L."/>
            <person name="Watervoot N.F."/>
            <person name="Auber R.P."/>
            <person name="Gonzalez D.J."/>
            <person name="Wisecaver J.H."/>
            <person name="Moore B.S."/>
        </authorList>
    </citation>
    <scope>NUCLEOTIDE SEQUENCE [LARGE SCALE GENOMIC DNA]</scope>
    <source>
        <strain evidence="2 3">12B1</strain>
    </source>
</reference>
<dbReference type="AlphaFoldDB" id="A0AB34KCZ1"/>
<proteinExistence type="predicted"/>
<sequence length="131" mass="14027">MQAPLLLFVLVAPAVRAPSMLLQCPSWCAEYKCDGSTWCQDGEKPEPCVGCPKERSSAGVKLELTIPPYVGAHSVKEAEEMCKRHGGRLAAGDTAANNREVLAVGTGKAMMRRGPTQIGPRANLTMSMRNA</sequence>
<comment type="caution">
    <text evidence="2">The sequence shown here is derived from an EMBL/GenBank/DDBJ whole genome shotgun (WGS) entry which is preliminary data.</text>
</comment>
<dbReference type="Proteomes" id="UP001515480">
    <property type="component" value="Unassembled WGS sequence"/>
</dbReference>
<protein>
    <recommendedName>
        <fullName evidence="4">PASTA domain-containing protein</fullName>
    </recommendedName>
</protein>
<dbReference type="EMBL" id="JBGBPQ010000001">
    <property type="protein sequence ID" value="KAL1530320.1"/>
    <property type="molecule type" value="Genomic_DNA"/>
</dbReference>
<gene>
    <name evidence="2" type="ORF">AB1Y20_001229</name>
</gene>
<evidence type="ECO:0000313" key="3">
    <source>
        <dbReference type="Proteomes" id="UP001515480"/>
    </source>
</evidence>
<organism evidence="2 3">
    <name type="scientific">Prymnesium parvum</name>
    <name type="common">Toxic golden alga</name>
    <dbReference type="NCBI Taxonomy" id="97485"/>
    <lineage>
        <taxon>Eukaryota</taxon>
        <taxon>Haptista</taxon>
        <taxon>Haptophyta</taxon>
        <taxon>Prymnesiophyceae</taxon>
        <taxon>Prymnesiales</taxon>
        <taxon>Prymnesiaceae</taxon>
        <taxon>Prymnesium</taxon>
    </lineage>
</organism>
<name>A0AB34KCZ1_PRYPA</name>
<feature type="chain" id="PRO_5044212302" description="PASTA domain-containing protein" evidence="1">
    <location>
        <begin position="18"/>
        <end position="131"/>
    </location>
</feature>
<evidence type="ECO:0000313" key="2">
    <source>
        <dbReference type="EMBL" id="KAL1530320.1"/>
    </source>
</evidence>
<evidence type="ECO:0000256" key="1">
    <source>
        <dbReference type="SAM" id="SignalP"/>
    </source>
</evidence>
<accession>A0AB34KCZ1</accession>
<feature type="signal peptide" evidence="1">
    <location>
        <begin position="1"/>
        <end position="17"/>
    </location>
</feature>
<evidence type="ECO:0008006" key="4">
    <source>
        <dbReference type="Google" id="ProtNLM"/>
    </source>
</evidence>
<keyword evidence="3" id="KW-1185">Reference proteome</keyword>
<keyword evidence="1" id="KW-0732">Signal</keyword>